<evidence type="ECO:0000256" key="4">
    <source>
        <dbReference type="SAM" id="SignalP"/>
    </source>
</evidence>
<sequence length="467" mass="49310">MKKWVYVVGILLAAGAATAVYLTQRPAEQPSAANLPTRTVQASKGNIETKVSGSGSVSVSEVNNVKAGYKGTISKINFKVGDQVKKGQTLVVFKKTDNSERIKQTELSLKKQQLQMQQLQKQYKEAPEENRESIQVNMESLDLEIEQNESTLASLQAEEAENHDVIAPAAGTIKESQIETGNDVNENTVVAVIADYTKLEFIMSADELDIPSIKSGQSAQVTLNAFPNQQFTGNITSIGKEGKSNNGVATYEVGISLTKPDGVLAGMSGQAEIVTQSKKDVVLVPVDAVIAMGSKHFVRVPSDAESTPTTTNDGKDTTRGQDNAEGTDKQDSKQINQQNANKGNANSGWSRANRSDSGTPSGVPTSRNGESGQGNIRNNERMDMGQAMGGTLKEVVVGISNETYAEITSGLQVGDAVLIATPQGKVGSGSSTTEQRQRQNGMGFGGGGFPGGASFQGGSMGSRGGRQ</sequence>
<gene>
    <name evidence="6" type="ORF">PBLR_15196</name>
</gene>
<feature type="region of interest" description="Disordered" evidence="3">
    <location>
        <begin position="425"/>
        <end position="467"/>
    </location>
</feature>
<feature type="domain" description="CzcB-like barrel-sandwich hybrid" evidence="5">
    <location>
        <begin position="64"/>
        <end position="195"/>
    </location>
</feature>
<dbReference type="InterPro" id="IPR058647">
    <property type="entry name" value="BSH_CzcB-like"/>
</dbReference>
<dbReference type="EMBL" id="LS992241">
    <property type="protein sequence ID" value="SYX86770.1"/>
    <property type="molecule type" value="Genomic_DNA"/>
</dbReference>
<evidence type="ECO:0000313" key="6">
    <source>
        <dbReference type="EMBL" id="SYX86770.1"/>
    </source>
</evidence>
<dbReference type="Proteomes" id="UP000304148">
    <property type="component" value="Chromosome"/>
</dbReference>
<comment type="similarity">
    <text evidence="1">Belongs to the membrane fusion protein (MFP) (TC 8.A.1) family.</text>
</comment>
<dbReference type="AlphaFoldDB" id="A0A383RII5"/>
<dbReference type="Pfam" id="PF25973">
    <property type="entry name" value="BSH_CzcB"/>
    <property type="match status" value="1"/>
</dbReference>
<accession>A0A383RII5</accession>
<evidence type="ECO:0000313" key="7">
    <source>
        <dbReference type="Proteomes" id="UP000304148"/>
    </source>
</evidence>
<evidence type="ECO:0000256" key="1">
    <source>
        <dbReference type="ARBA" id="ARBA00009477"/>
    </source>
</evidence>
<reference evidence="7" key="1">
    <citation type="submission" date="2018-08" db="EMBL/GenBank/DDBJ databases">
        <authorList>
            <person name="Chevrot R."/>
        </authorList>
    </citation>
    <scope>NUCLEOTIDE SEQUENCE [LARGE SCALE GENOMIC DNA]</scope>
</reference>
<feature type="chain" id="PRO_5039663366" evidence="4">
    <location>
        <begin position="20"/>
        <end position="467"/>
    </location>
</feature>
<dbReference type="SUPFAM" id="SSF111369">
    <property type="entry name" value="HlyD-like secretion proteins"/>
    <property type="match status" value="1"/>
</dbReference>
<keyword evidence="2" id="KW-0175">Coiled coil</keyword>
<feature type="compositionally biased region" description="Polar residues" evidence="3">
    <location>
        <begin position="333"/>
        <end position="377"/>
    </location>
</feature>
<dbReference type="GO" id="GO:1990281">
    <property type="term" value="C:efflux pump complex"/>
    <property type="evidence" value="ECO:0007669"/>
    <property type="project" value="TreeGrafter"/>
</dbReference>
<feature type="region of interest" description="Disordered" evidence="3">
    <location>
        <begin position="300"/>
        <end position="381"/>
    </location>
</feature>
<evidence type="ECO:0000256" key="2">
    <source>
        <dbReference type="SAM" id="Coils"/>
    </source>
</evidence>
<dbReference type="InterPro" id="IPR006143">
    <property type="entry name" value="RND_pump_MFP"/>
</dbReference>
<name>A0A383RII5_PAEAL</name>
<dbReference type="Gene3D" id="2.40.420.20">
    <property type="match status" value="1"/>
</dbReference>
<dbReference type="GO" id="GO:0015562">
    <property type="term" value="F:efflux transmembrane transporter activity"/>
    <property type="evidence" value="ECO:0007669"/>
    <property type="project" value="TreeGrafter"/>
</dbReference>
<feature type="compositionally biased region" description="Gly residues" evidence="3">
    <location>
        <begin position="442"/>
        <end position="467"/>
    </location>
</feature>
<dbReference type="Gene3D" id="2.40.30.170">
    <property type="match status" value="1"/>
</dbReference>
<dbReference type="PANTHER" id="PTHR30469:SF33">
    <property type="entry name" value="SLR1207 PROTEIN"/>
    <property type="match status" value="1"/>
</dbReference>
<feature type="coiled-coil region" evidence="2">
    <location>
        <begin position="102"/>
        <end position="158"/>
    </location>
</feature>
<dbReference type="RefSeq" id="WP_138188594.1">
    <property type="nucleotide sequence ID" value="NZ_LS992241.1"/>
</dbReference>
<proteinExistence type="inferred from homology"/>
<dbReference type="PANTHER" id="PTHR30469">
    <property type="entry name" value="MULTIDRUG RESISTANCE PROTEIN MDTA"/>
    <property type="match status" value="1"/>
</dbReference>
<feature type="compositionally biased region" description="Polar residues" evidence="3">
    <location>
        <begin position="428"/>
        <end position="440"/>
    </location>
</feature>
<protein>
    <submittedName>
        <fullName evidence="6">RND family efflux transporter MFP subunit</fullName>
    </submittedName>
</protein>
<evidence type="ECO:0000259" key="5">
    <source>
        <dbReference type="Pfam" id="PF25973"/>
    </source>
</evidence>
<keyword evidence="4" id="KW-0732">Signal</keyword>
<organism evidence="6 7">
    <name type="scientific">Paenibacillus alvei</name>
    <name type="common">Bacillus alvei</name>
    <dbReference type="NCBI Taxonomy" id="44250"/>
    <lineage>
        <taxon>Bacteria</taxon>
        <taxon>Bacillati</taxon>
        <taxon>Bacillota</taxon>
        <taxon>Bacilli</taxon>
        <taxon>Bacillales</taxon>
        <taxon>Paenibacillaceae</taxon>
        <taxon>Paenibacillus</taxon>
    </lineage>
</organism>
<dbReference type="NCBIfam" id="TIGR01730">
    <property type="entry name" value="RND_mfp"/>
    <property type="match status" value="1"/>
</dbReference>
<evidence type="ECO:0000256" key="3">
    <source>
        <dbReference type="SAM" id="MobiDB-lite"/>
    </source>
</evidence>
<feature type="signal peptide" evidence="4">
    <location>
        <begin position="1"/>
        <end position="19"/>
    </location>
</feature>
<dbReference type="Gene3D" id="2.40.50.100">
    <property type="match status" value="1"/>
</dbReference>